<dbReference type="PANTHER" id="PTHR48022">
    <property type="entry name" value="PLASTIDIC GLUCOSE TRANSPORTER 4"/>
    <property type="match status" value="1"/>
</dbReference>
<keyword evidence="3 7" id="KW-0812">Transmembrane</keyword>
<organism evidence="10">
    <name type="scientific">Streptantibioticus silvisoli</name>
    <dbReference type="NCBI Taxonomy" id="2705255"/>
    <lineage>
        <taxon>Bacteria</taxon>
        <taxon>Bacillati</taxon>
        <taxon>Actinomycetota</taxon>
        <taxon>Actinomycetes</taxon>
        <taxon>Kitasatosporales</taxon>
        <taxon>Streptomycetaceae</taxon>
        <taxon>Streptantibioticus</taxon>
    </lineage>
</organism>
<dbReference type="PROSITE" id="PS50850">
    <property type="entry name" value="MFS"/>
    <property type="match status" value="1"/>
</dbReference>
<dbReference type="InterPro" id="IPR050360">
    <property type="entry name" value="MFS_Sugar_Transporters"/>
</dbReference>
<reference evidence="10 11" key="1">
    <citation type="submission" date="2023-05" db="EMBL/GenBank/DDBJ databases">
        <title>Streptantibioticus silvisoli sp. nov., acidotolerant actinomycetes 1 from pine litter.</title>
        <authorList>
            <person name="Swiecimska M."/>
            <person name="Golinska P."/>
            <person name="Sangal V."/>
            <person name="Wachnowicz B."/>
            <person name="Goodfellow M."/>
        </authorList>
    </citation>
    <scope>NUCLEOTIDE SEQUENCE</scope>
    <source>
        <strain evidence="10">SL13</strain>
        <strain evidence="9 11">SL54</strain>
    </source>
</reference>
<name>A0AA90KHG4_9ACTN</name>
<feature type="domain" description="Major facilitator superfamily (MFS) profile" evidence="8">
    <location>
        <begin position="20"/>
        <end position="428"/>
    </location>
</feature>
<feature type="transmembrane region" description="Helical" evidence="7">
    <location>
        <begin position="284"/>
        <end position="303"/>
    </location>
</feature>
<dbReference type="GO" id="GO:0005351">
    <property type="term" value="F:carbohydrate:proton symporter activity"/>
    <property type="evidence" value="ECO:0007669"/>
    <property type="project" value="TreeGrafter"/>
</dbReference>
<dbReference type="InterPro" id="IPR036259">
    <property type="entry name" value="MFS_trans_sf"/>
</dbReference>
<comment type="subcellular location">
    <subcellularLocation>
        <location evidence="1">Cell membrane</location>
        <topology evidence="1">Multi-pass membrane protein</topology>
    </subcellularLocation>
</comment>
<dbReference type="EMBL" id="JAAGKO020000021">
    <property type="protein sequence ID" value="MDI5964160.1"/>
    <property type="molecule type" value="Genomic_DNA"/>
</dbReference>
<feature type="transmembrane region" description="Helical" evidence="7">
    <location>
        <begin position="55"/>
        <end position="73"/>
    </location>
</feature>
<dbReference type="CDD" id="cd17316">
    <property type="entry name" value="MFS_SV2_like"/>
    <property type="match status" value="1"/>
</dbReference>
<comment type="caution">
    <text evidence="10">The sequence shown here is derived from an EMBL/GenBank/DDBJ whole genome shotgun (WGS) entry which is preliminary data.</text>
</comment>
<evidence type="ECO:0000256" key="4">
    <source>
        <dbReference type="ARBA" id="ARBA00022989"/>
    </source>
</evidence>
<evidence type="ECO:0000256" key="6">
    <source>
        <dbReference type="SAM" id="MobiDB-lite"/>
    </source>
</evidence>
<feature type="transmembrane region" description="Helical" evidence="7">
    <location>
        <begin position="174"/>
        <end position="195"/>
    </location>
</feature>
<evidence type="ECO:0000256" key="3">
    <source>
        <dbReference type="ARBA" id="ARBA00022692"/>
    </source>
</evidence>
<dbReference type="AlphaFoldDB" id="A0AA90KHG4"/>
<accession>A0AA90KHG4</accession>
<gene>
    <name evidence="9" type="ORF">POF43_015780</name>
    <name evidence="10" type="ORF">POF50_020975</name>
</gene>
<feature type="transmembrane region" description="Helical" evidence="7">
    <location>
        <begin position="20"/>
        <end position="43"/>
    </location>
</feature>
<sequence>MSTPSVALDDVPFNSFHARAVLFCGGSLFLDGYVLGVGGFALASWGPQVHLGPTWTGAIGSATLFGLFVGSLIFGRITDRFGRKLLFLVHLFVLLLLSPVQLFVEGPLALFVVRFFMGMVIGADFTIAIALLAELVPRKRRGLWLSYLNVLAIVGLAVAYPVKAALDVLGDDSWRWLLASSAVPAAIVLLMRIGAPESPRWLVRKGRDAEARAVLDKFYGTHVYIDAADREDAGTQSRIGELFSRSMWRRTVFAGGFWACQGMPYYAIYIFQEQICTAIGLGNGFWSGLVFNLFLLLGAVFGLPVANRMPRRAMLLWTFVITAVALTVLASLPAGRVVPLVIAFAVFALVLAAATNLQSVYPGELFPTDLRATGVGVATAISRIGACVGTFLLPITIHRFGVQASFYGLAAVLVLGFLLTKAWAPETHDLALAEASRMPGARGSREGDIGPAATAPELRP</sequence>
<feature type="transmembrane region" description="Helical" evidence="7">
    <location>
        <begin position="400"/>
        <end position="419"/>
    </location>
</feature>
<feature type="region of interest" description="Disordered" evidence="6">
    <location>
        <begin position="439"/>
        <end position="460"/>
    </location>
</feature>
<feature type="transmembrane region" description="Helical" evidence="7">
    <location>
        <begin position="315"/>
        <end position="334"/>
    </location>
</feature>
<dbReference type="Gene3D" id="1.20.1250.20">
    <property type="entry name" value="MFS general substrate transporter like domains"/>
    <property type="match status" value="1"/>
</dbReference>
<evidence type="ECO:0000313" key="11">
    <source>
        <dbReference type="Proteomes" id="UP001156398"/>
    </source>
</evidence>
<dbReference type="GO" id="GO:0005886">
    <property type="term" value="C:plasma membrane"/>
    <property type="evidence" value="ECO:0007669"/>
    <property type="project" value="UniProtKB-SubCell"/>
</dbReference>
<dbReference type="Proteomes" id="UP001156398">
    <property type="component" value="Unassembled WGS sequence"/>
</dbReference>
<evidence type="ECO:0000256" key="1">
    <source>
        <dbReference type="ARBA" id="ARBA00004651"/>
    </source>
</evidence>
<dbReference type="RefSeq" id="WP_271313033.1">
    <property type="nucleotide sequence ID" value="NZ_JAAGKO020000021.1"/>
</dbReference>
<keyword evidence="11" id="KW-1185">Reference proteome</keyword>
<keyword evidence="5 7" id="KW-0472">Membrane</keyword>
<dbReference type="InterPro" id="IPR020846">
    <property type="entry name" value="MFS_dom"/>
</dbReference>
<protein>
    <submittedName>
        <fullName evidence="10">MFS transporter</fullName>
    </submittedName>
</protein>
<evidence type="ECO:0000313" key="9">
    <source>
        <dbReference type="EMBL" id="MDI5964160.1"/>
    </source>
</evidence>
<feature type="transmembrane region" description="Helical" evidence="7">
    <location>
        <begin position="252"/>
        <end position="272"/>
    </location>
</feature>
<evidence type="ECO:0000256" key="2">
    <source>
        <dbReference type="ARBA" id="ARBA00010992"/>
    </source>
</evidence>
<feature type="transmembrane region" description="Helical" evidence="7">
    <location>
        <begin position="373"/>
        <end position="394"/>
    </location>
</feature>
<feature type="transmembrane region" description="Helical" evidence="7">
    <location>
        <begin position="144"/>
        <end position="162"/>
    </location>
</feature>
<evidence type="ECO:0000259" key="8">
    <source>
        <dbReference type="PROSITE" id="PS50850"/>
    </source>
</evidence>
<dbReference type="PANTHER" id="PTHR48022:SF2">
    <property type="entry name" value="PLASTIDIC GLUCOSE TRANSPORTER 4"/>
    <property type="match status" value="1"/>
</dbReference>
<keyword evidence="4 7" id="KW-1133">Transmembrane helix</keyword>
<dbReference type="InterPro" id="IPR005828">
    <property type="entry name" value="MFS_sugar_transport-like"/>
</dbReference>
<evidence type="ECO:0000256" key="5">
    <source>
        <dbReference type="ARBA" id="ARBA00023136"/>
    </source>
</evidence>
<proteinExistence type="inferred from homology"/>
<dbReference type="EMBL" id="JABXJJ020000025">
    <property type="protein sequence ID" value="MDI5971775.1"/>
    <property type="molecule type" value="Genomic_DNA"/>
</dbReference>
<feature type="transmembrane region" description="Helical" evidence="7">
    <location>
        <begin position="110"/>
        <end position="132"/>
    </location>
</feature>
<dbReference type="Pfam" id="PF00083">
    <property type="entry name" value="Sugar_tr"/>
    <property type="match status" value="1"/>
</dbReference>
<feature type="transmembrane region" description="Helical" evidence="7">
    <location>
        <begin position="340"/>
        <end position="361"/>
    </location>
</feature>
<evidence type="ECO:0000256" key="7">
    <source>
        <dbReference type="SAM" id="Phobius"/>
    </source>
</evidence>
<comment type="similarity">
    <text evidence="2">Belongs to the major facilitator superfamily. Sugar transporter (TC 2.A.1.1) family.</text>
</comment>
<feature type="transmembrane region" description="Helical" evidence="7">
    <location>
        <begin position="85"/>
        <end position="104"/>
    </location>
</feature>
<dbReference type="SUPFAM" id="SSF103473">
    <property type="entry name" value="MFS general substrate transporter"/>
    <property type="match status" value="1"/>
</dbReference>
<evidence type="ECO:0000313" key="10">
    <source>
        <dbReference type="EMBL" id="MDI5971775.1"/>
    </source>
</evidence>